<gene>
    <name evidence="1" type="ORF">DPMN_119389</name>
</gene>
<reference evidence="1" key="1">
    <citation type="journal article" date="2019" name="bioRxiv">
        <title>The Genome of the Zebra Mussel, Dreissena polymorpha: A Resource for Invasive Species Research.</title>
        <authorList>
            <person name="McCartney M.A."/>
            <person name="Auch B."/>
            <person name="Kono T."/>
            <person name="Mallez S."/>
            <person name="Zhang Y."/>
            <person name="Obille A."/>
            <person name="Becker A."/>
            <person name="Abrahante J.E."/>
            <person name="Garbe J."/>
            <person name="Badalamenti J.P."/>
            <person name="Herman A."/>
            <person name="Mangelson H."/>
            <person name="Liachko I."/>
            <person name="Sullivan S."/>
            <person name="Sone E.D."/>
            <person name="Koren S."/>
            <person name="Silverstein K.A.T."/>
            <person name="Beckman K.B."/>
            <person name="Gohl D.M."/>
        </authorList>
    </citation>
    <scope>NUCLEOTIDE SEQUENCE</scope>
    <source>
        <strain evidence="1">Duluth1</strain>
        <tissue evidence="1">Whole animal</tissue>
    </source>
</reference>
<evidence type="ECO:0000313" key="1">
    <source>
        <dbReference type="EMBL" id="KAH3817834.1"/>
    </source>
</evidence>
<organism evidence="1 2">
    <name type="scientific">Dreissena polymorpha</name>
    <name type="common">Zebra mussel</name>
    <name type="synonym">Mytilus polymorpha</name>
    <dbReference type="NCBI Taxonomy" id="45954"/>
    <lineage>
        <taxon>Eukaryota</taxon>
        <taxon>Metazoa</taxon>
        <taxon>Spiralia</taxon>
        <taxon>Lophotrochozoa</taxon>
        <taxon>Mollusca</taxon>
        <taxon>Bivalvia</taxon>
        <taxon>Autobranchia</taxon>
        <taxon>Heteroconchia</taxon>
        <taxon>Euheterodonta</taxon>
        <taxon>Imparidentia</taxon>
        <taxon>Neoheterodontei</taxon>
        <taxon>Myida</taxon>
        <taxon>Dreissenoidea</taxon>
        <taxon>Dreissenidae</taxon>
        <taxon>Dreissena</taxon>
    </lineage>
</organism>
<comment type="caution">
    <text evidence="1">The sequence shown here is derived from an EMBL/GenBank/DDBJ whole genome shotgun (WGS) entry which is preliminary data.</text>
</comment>
<protein>
    <submittedName>
        <fullName evidence="1">Uncharacterized protein</fullName>
    </submittedName>
</protein>
<dbReference type="AlphaFoldDB" id="A0A9D4JPD7"/>
<evidence type="ECO:0000313" key="2">
    <source>
        <dbReference type="Proteomes" id="UP000828390"/>
    </source>
</evidence>
<sequence>MRARAMDFVYWPDITIDIARIRDQSTHGPRSAKSNPMQPPSDLTLPDYPFQMISSDYFTFNSKEYVITVDRYSNWTWYKDQSQVPKSL</sequence>
<keyword evidence="2" id="KW-1185">Reference proteome</keyword>
<dbReference type="EMBL" id="JAIWYP010000005">
    <property type="protein sequence ID" value="KAH3817834.1"/>
    <property type="molecule type" value="Genomic_DNA"/>
</dbReference>
<reference evidence="1" key="2">
    <citation type="submission" date="2020-11" db="EMBL/GenBank/DDBJ databases">
        <authorList>
            <person name="McCartney M.A."/>
            <person name="Auch B."/>
            <person name="Kono T."/>
            <person name="Mallez S."/>
            <person name="Becker A."/>
            <person name="Gohl D.M."/>
            <person name="Silverstein K.A.T."/>
            <person name="Koren S."/>
            <person name="Bechman K.B."/>
            <person name="Herman A."/>
            <person name="Abrahante J.E."/>
            <person name="Garbe J."/>
        </authorList>
    </citation>
    <scope>NUCLEOTIDE SEQUENCE</scope>
    <source>
        <strain evidence="1">Duluth1</strain>
        <tissue evidence="1">Whole animal</tissue>
    </source>
</reference>
<proteinExistence type="predicted"/>
<accession>A0A9D4JPD7</accession>
<dbReference type="Proteomes" id="UP000828390">
    <property type="component" value="Unassembled WGS sequence"/>
</dbReference>
<name>A0A9D4JPD7_DREPO</name>